<protein>
    <submittedName>
        <fullName evidence="3">Uncharacterized protein</fullName>
    </submittedName>
</protein>
<accession>A0ABR8TRZ9</accession>
<evidence type="ECO:0000313" key="3">
    <source>
        <dbReference type="EMBL" id="MBD7978530.1"/>
    </source>
</evidence>
<reference evidence="3 4" key="1">
    <citation type="submission" date="2020-08" db="EMBL/GenBank/DDBJ databases">
        <title>A Genomic Blueprint of the Chicken Gut Microbiome.</title>
        <authorList>
            <person name="Gilroy R."/>
            <person name="Ravi A."/>
            <person name="Getino M."/>
            <person name="Pursley I."/>
            <person name="Horton D.L."/>
            <person name="Alikhan N.-F."/>
            <person name="Baker D."/>
            <person name="Gharbi K."/>
            <person name="Hall N."/>
            <person name="Watson M."/>
            <person name="Adriaenssens E.M."/>
            <person name="Foster-Nyarko E."/>
            <person name="Jarju S."/>
            <person name="Secka A."/>
            <person name="Antonio M."/>
            <person name="Oren A."/>
            <person name="Chaudhuri R."/>
            <person name="La Ragione R.M."/>
            <person name="Hildebrand F."/>
            <person name="Pallen M.J."/>
        </authorList>
    </citation>
    <scope>NUCLEOTIDE SEQUENCE [LARGE SCALE GENOMIC DNA]</scope>
    <source>
        <strain evidence="3 4">Sa2CUA2</strain>
    </source>
</reference>
<dbReference type="Proteomes" id="UP000611945">
    <property type="component" value="Unassembled WGS sequence"/>
</dbReference>
<evidence type="ECO:0000256" key="2">
    <source>
        <dbReference type="SAM" id="Phobius"/>
    </source>
</evidence>
<sequence length="134" mass="14245">MPRPELDAKLELLETRMDARVASIESKIDAFLASQAARDSAQGIRNSGFETAIQRLERSTAELKASLNTLKTTMIVTAISTVLAIVFGIASFNSALTSNMLAAFQAGRSSAGVEQRERPSPEPAPPVQAPSSAQ</sequence>
<evidence type="ECO:0000256" key="1">
    <source>
        <dbReference type="SAM" id="MobiDB-lite"/>
    </source>
</evidence>
<dbReference type="EMBL" id="JACSQG010000010">
    <property type="protein sequence ID" value="MBD7978530.1"/>
    <property type="molecule type" value="Genomic_DNA"/>
</dbReference>
<evidence type="ECO:0000313" key="4">
    <source>
        <dbReference type="Proteomes" id="UP000611945"/>
    </source>
</evidence>
<proteinExistence type="predicted"/>
<gene>
    <name evidence="3" type="ORF">H9642_15200</name>
</gene>
<keyword evidence="2" id="KW-0472">Membrane</keyword>
<dbReference type="RefSeq" id="WP_251837318.1">
    <property type="nucleotide sequence ID" value="NZ_JACSQG010000010.1"/>
</dbReference>
<organism evidence="3 4">
    <name type="scientific">Serpens gallinarum</name>
    <dbReference type="NCBI Taxonomy" id="2763075"/>
    <lineage>
        <taxon>Bacteria</taxon>
        <taxon>Pseudomonadati</taxon>
        <taxon>Pseudomonadota</taxon>
        <taxon>Gammaproteobacteria</taxon>
        <taxon>Pseudomonadales</taxon>
        <taxon>Pseudomonadaceae</taxon>
        <taxon>Pseudomonas</taxon>
    </lineage>
</organism>
<feature type="transmembrane region" description="Helical" evidence="2">
    <location>
        <begin position="73"/>
        <end position="92"/>
    </location>
</feature>
<keyword evidence="2" id="KW-0812">Transmembrane</keyword>
<comment type="caution">
    <text evidence="3">The sequence shown here is derived from an EMBL/GenBank/DDBJ whole genome shotgun (WGS) entry which is preliminary data.</text>
</comment>
<keyword evidence="2" id="KW-1133">Transmembrane helix</keyword>
<keyword evidence="4" id="KW-1185">Reference proteome</keyword>
<name>A0ABR8TRZ9_9PSED</name>
<feature type="region of interest" description="Disordered" evidence="1">
    <location>
        <begin position="107"/>
        <end position="134"/>
    </location>
</feature>